<evidence type="ECO:0000313" key="3">
    <source>
        <dbReference type="Proteomes" id="UP000295351"/>
    </source>
</evidence>
<evidence type="ECO:0000313" key="2">
    <source>
        <dbReference type="EMBL" id="TCN41455.1"/>
    </source>
</evidence>
<name>A0A4R2CLV1_SHIGR</name>
<accession>A0A4R2CLV1</accession>
<dbReference type="EMBL" id="SLVX01000013">
    <property type="protein sequence ID" value="TCN41455.1"/>
    <property type="molecule type" value="Genomic_DNA"/>
</dbReference>
<feature type="signal peptide" evidence="1">
    <location>
        <begin position="1"/>
        <end position="23"/>
    </location>
</feature>
<sequence>MFVSKSLLRMTLVAALAPTLALAGPLADAARKAEEQAAAGDTVGAHNTIRDAFGAFAATLPFSIGKAVFVSTAPEGYGMYAVRPEASFKAGEALISYVEPVGLTWRPADGGLLESHFTVDLELLDPKGTVLAEQKAFGSFDFKGSVRNQEVFAKLTLNLSGPPAGDYVLRYRFRDAASGAVAISEQPFKIVP</sequence>
<keyword evidence="1" id="KW-0732">Signal</keyword>
<proteinExistence type="predicted"/>
<dbReference type="RefSeq" id="WP_133035347.1">
    <property type="nucleotide sequence ID" value="NZ_BAABEI010000012.1"/>
</dbReference>
<protein>
    <recommendedName>
        <fullName evidence="4">Copper(I)-binding protein</fullName>
    </recommendedName>
</protein>
<keyword evidence="3" id="KW-1185">Reference proteome</keyword>
<comment type="caution">
    <text evidence="2">The sequence shown here is derived from an EMBL/GenBank/DDBJ whole genome shotgun (WGS) entry which is preliminary data.</text>
</comment>
<feature type="chain" id="PRO_5020782595" description="Copper(I)-binding protein" evidence="1">
    <location>
        <begin position="24"/>
        <end position="192"/>
    </location>
</feature>
<evidence type="ECO:0008006" key="4">
    <source>
        <dbReference type="Google" id="ProtNLM"/>
    </source>
</evidence>
<reference evidence="2 3" key="1">
    <citation type="submission" date="2019-03" db="EMBL/GenBank/DDBJ databases">
        <title>Genomic Encyclopedia of Type Strains, Phase IV (KMG-IV): sequencing the most valuable type-strain genomes for metagenomic binning, comparative biology and taxonomic classification.</title>
        <authorList>
            <person name="Goeker M."/>
        </authorList>
    </citation>
    <scope>NUCLEOTIDE SEQUENCE [LARGE SCALE GENOMIC DNA]</scope>
    <source>
        <strain evidence="2 3">DSM 18401</strain>
    </source>
</reference>
<organism evidence="2 3">
    <name type="scientific">Shinella granuli</name>
    <dbReference type="NCBI Taxonomy" id="323621"/>
    <lineage>
        <taxon>Bacteria</taxon>
        <taxon>Pseudomonadati</taxon>
        <taxon>Pseudomonadota</taxon>
        <taxon>Alphaproteobacteria</taxon>
        <taxon>Hyphomicrobiales</taxon>
        <taxon>Rhizobiaceae</taxon>
        <taxon>Shinella</taxon>
    </lineage>
</organism>
<dbReference type="AlphaFoldDB" id="A0A4R2CLV1"/>
<dbReference type="Proteomes" id="UP000295351">
    <property type="component" value="Unassembled WGS sequence"/>
</dbReference>
<gene>
    <name evidence="2" type="ORF">EV665_11341</name>
</gene>
<evidence type="ECO:0000256" key="1">
    <source>
        <dbReference type="SAM" id="SignalP"/>
    </source>
</evidence>